<accession>A0A7M4D4J5</accession>
<dbReference type="Gene3D" id="1.20.1610.10">
    <property type="entry name" value="alpha-1,2-mannosidases domains"/>
    <property type="match status" value="1"/>
</dbReference>
<dbReference type="Pfam" id="PF17678">
    <property type="entry name" value="Glyco_hydro_92N"/>
    <property type="match status" value="1"/>
</dbReference>
<feature type="domain" description="Glycosyl hydrolase family 92 N-terminal" evidence="6">
    <location>
        <begin position="41"/>
        <end position="223"/>
    </location>
</feature>
<comment type="cofactor">
    <cofactor evidence="1">
        <name>Ca(2+)</name>
        <dbReference type="ChEBI" id="CHEBI:29108"/>
    </cofactor>
</comment>
<dbReference type="RefSeq" id="WP_156195322.1">
    <property type="nucleotide sequence ID" value="NZ_QTZN02000012.1"/>
</dbReference>
<dbReference type="GO" id="GO:0006516">
    <property type="term" value="P:glycoprotein catabolic process"/>
    <property type="evidence" value="ECO:0007669"/>
    <property type="project" value="TreeGrafter"/>
</dbReference>
<dbReference type="Gene3D" id="2.70.98.10">
    <property type="match status" value="1"/>
</dbReference>
<dbReference type="EMBL" id="WOTW01000012">
    <property type="protein sequence ID" value="MUP37574.1"/>
    <property type="molecule type" value="Genomic_DNA"/>
</dbReference>
<organism evidence="7 10">
    <name type="scientific">Labilibaculum euxinus</name>
    <dbReference type="NCBI Taxonomy" id="2686357"/>
    <lineage>
        <taxon>Bacteria</taxon>
        <taxon>Pseudomonadati</taxon>
        <taxon>Bacteroidota</taxon>
        <taxon>Bacteroidia</taxon>
        <taxon>Marinilabiliales</taxon>
        <taxon>Marinifilaceae</taxon>
        <taxon>Labilibaculum</taxon>
    </lineage>
</organism>
<evidence type="ECO:0000313" key="9">
    <source>
        <dbReference type="Proteomes" id="UP000285951"/>
    </source>
</evidence>
<feature type="domain" description="Glycosyl hydrolase family 92" evidence="5">
    <location>
        <begin position="567"/>
        <end position="676"/>
    </location>
</feature>
<dbReference type="GO" id="GO:0000224">
    <property type="term" value="F:peptide-N4-(N-acetyl-beta-glucosaminyl)asparagine amidase activity"/>
    <property type="evidence" value="ECO:0007669"/>
    <property type="project" value="TreeGrafter"/>
</dbReference>
<dbReference type="GO" id="GO:0030246">
    <property type="term" value="F:carbohydrate binding"/>
    <property type="evidence" value="ECO:0007669"/>
    <property type="project" value="InterPro"/>
</dbReference>
<evidence type="ECO:0000313" key="7">
    <source>
        <dbReference type="EMBL" id="MUP37574.1"/>
    </source>
</evidence>
<dbReference type="GO" id="GO:0005975">
    <property type="term" value="P:carbohydrate metabolic process"/>
    <property type="evidence" value="ECO:0007669"/>
    <property type="project" value="InterPro"/>
</dbReference>
<keyword evidence="3" id="KW-0106">Calcium</keyword>
<dbReference type="GO" id="GO:0005829">
    <property type="term" value="C:cytosol"/>
    <property type="evidence" value="ECO:0007669"/>
    <property type="project" value="TreeGrafter"/>
</dbReference>
<dbReference type="InterPro" id="IPR050883">
    <property type="entry name" value="PNGase"/>
</dbReference>
<dbReference type="InterPro" id="IPR012939">
    <property type="entry name" value="Glyco_hydro_92"/>
</dbReference>
<dbReference type="Proteomes" id="UP000285951">
    <property type="component" value="Unassembled WGS sequence"/>
</dbReference>
<gene>
    <name evidence="8" type="ORF">DWB62_007070</name>
    <name evidence="7" type="ORF">GNY23_07070</name>
</gene>
<evidence type="ECO:0000256" key="3">
    <source>
        <dbReference type="ARBA" id="ARBA00022837"/>
    </source>
</evidence>
<dbReference type="Gene3D" id="1.20.1050.60">
    <property type="entry name" value="alpha-1,2-mannosidase"/>
    <property type="match status" value="1"/>
</dbReference>
<keyword evidence="4" id="KW-0732">Signal</keyword>
<feature type="signal peptide" evidence="4">
    <location>
        <begin position="1"/>
        <end position="24"/>
    </location>
</feature>
<dbReference type="AlphaFoldDB" id="A0A7M4D4J5"/>
<name>A0A7M4D4J5_9BACT</name>
<comment type="caution">
    <text evidence="7">The sequence shown here is derived from an EMBL/GenBank/DDBJ whole genome shotgun (WGS) entry which is preliminary data.</text>
</comment>
<dbReference type="PROSITE" id="PS51257">
    <property type="entry name" value="PROKAR_LIPOPROTEIN"/>
    <property type="match status" value="1"/>
</dbReference>
<evidence type="ECO:0000313" key="8">
    <source>
        <dbReference type="EMBL" id="MVB06779.1"/>
    </source>
</evidence>
<dbReference type="InterPro" id="IPR014718">
    <property type="entry name" value="GH-type_carb-bd"/>
</dbReference>
<evidence type="ECO:0000259" key="5">
    <source>
        <dbReference type="Pfam" id="PF07971"/>
    </source>
</evidence>
<reference evidence="8 9" key="1">
    <citation type="submission" date="2019-11" db="EMBL/GenBank/DDBJ databases">
        <title>Draft genome sequence of Labilibaculum sp. strain SYP isolated from Black Sea.</title>
        <authorList>
            <person name="Yadav S."/>
            <person name="Villanueva L."/>
        </authorList>
    </citation>
    <scope>NUCLEOTIDE SEQUENCE [LARGE SCALE GENOMIC DNA]</scope>
    <source>
        <strain evidence="8 9">44</strain>
    </source>
</reference>
<feature type="domain" description="Glycosyl hydrolase family 92" evidence="5">
    <location>
        <begin position="250"/>
        <end position="564"/>
    </location>
</feature>
<sequence length="687" mass="78485">MKRIVFWQLVAAVFFMFVSCSTEAAKDGMEMPDVGEKVNKVNVFLGTSGDHGQMSPSASYPFSMLSIGPVTDPHTHTGYEYYAKKYMGFVHTHLEGVGCTGSGGNILIKPILNGDINTELIKQEQSGEPGYYAVSFENGIKSEMSVAHNFGLHKYHFPQNNNELFIDLSYALSDRFVNEEHSLSDNSISGWIDTKTTCSRGIYRIYYCLEVPGCQSITEVGEHKFLIKGNNTADLQVYIGFSSVNTDYAKERVQKNSFQQVRLSAETQWNKLLNQIQVTGEDDRVNLFYSLLYRGLQAPYLISEEDGIYTAIDGSVQHSSEAIYNGWAIWDNYREQLPMLSLFYPDQYGDIAKSIANLYPYGKDNWATKHEPSPTVRTEHAMVVLLDAWEKGYDVPLDKIKKYLLEEAERLDYGSPDKALESSYDCWALSGILKITGDDALSEEYRQKAMEYKTYWLKDFADLTKNDIDRMQARGLYQGTIWQYRWFVPFDISGLKKLAGGEDIFIEQLDQFFNENNYNHANQPDLQVPGLYNATNEPWKSQKLYRELLLDTVVQCYFNNNSKGIDPYVGRIYKNEPRAYLRTMDDDAGTMSSWFVLRSIGLSAVNVGTPLYYLTAPIFESVKLDWGNGNTFEIRVKNYNKDYYFINKVELNGQVLSRNWLTQDEIIKGGKLVIETSELPNKLWGVQ</sequence>
<reference evidence="7 10" key="2">
    <citation type="submission" date="2019-12" db="EMBL/GenBank/DDBJ databases">
        <title>Draft genome sequence of Labilibaculum sp. strain 44 isolated from deep waters of Black Sea.</title>
        <authorList>
            <person name="Yadav S."/>
            <person name="Villanueva L."/>
        </authorList>
    </citation>
    <scope>NUCLEOTIDE SEQUENCE [LARGE SCALE GENOMIC DNA]</scope>
    <source>
        <strain evidence="7 10">44</strain>
    </source>
</reference>
<dbReference type="OrthoDB" id="9804511at2"/>
<evidence type="ECO:0000256" key="4">
    <source>
        <dbReference type="SAM" id="SignalP"/>
    </source>
</evidence>
<dbReference type="Pfam" id="PF07971">
    <property type="entry name" value="Glyco_hydro_92"/>
    <property type="match status" value="2"/>
</dbReference>
<protein>
    <submittedName>
        <fullName evidence="7">Alpha-mannosidase</fullName>
    </submittedName>
</protein>
<evidence type="ECO:0000256" key="1">
    <source>
        <dbReference type="ARBA" id="ARBA00001913"/>
    </source>
</evidence>
<proteinExistence type="predicted"/>
<evidence type="ECO:0000256" key="2">
    <source>
        <dbReference type="ARBA" id="ARBA00011245"/>
    </source>
</evidence>
<dbReference type="SUPFAM" id="SSF48208">
    <property type="entry name" value="Six-hairpin glycosidases"/>
    <property type="match status" value="1"/>
</dbReference>
<evidence type="ECO:0000259" key="6">
    <source>
        <dbReference type="Pfam" id="PF17678"/>
    </source>
</evidence>
<comment type="subunit">
    <text evidence="2">Monomer.</text>
</comment>
<dbReference type="InterPro" id="IPR041371">
    <property type="entry name" value="GH92_N"/>
</dbReference>
<dbReference type="InterPro" id="IPR008928">
    <property type="entry name" value="6-hairpin_glycosidase_sf"/>
</dbReference>
<dbReference type="PANTHER" id="PTHR12143">
    <property type="entry name" value="PEPTIDE N-GLYCANASE PNGASE -RELATED"/>
    <property type="match status" value="1"/>
</dbReference>
<feature type="chain" id="PRO_5029902748" evidence="4">
    <location>
        <begin position="25"/>
        <end position="687"/>
    </location>
</feature>
<dbReference type="Proteomes" id="UP000462449">
    <property type="component" value="Unassembled WGS sequence"/>
</dbReference>
<evidence type="ECO:0000313" key="10">
    <source>
        <dbReference type="Proteomes" id="UP000462449"/>
    </source>
</evidence>
<keyword evidence="9" id="KW-1185">Reference proteome</keyword>
<dbReference type="Gene3D" id="3.30.2080.10">
    <property type="entry name" value="GH92 mannosidase domain"/>
    <property type="match status" value="1"/>
</dbReference>
<dbReference type="EMBL" id="QTZN02000012">
    <property type="protein sequence ID" value="MVB06779.1"/>
    <property type="molecule type" value="Genomic_DNA"/>
</dbReference>
<dbReference type="PANTHER" id="PTHR12143:SF39">
    <property type="entry name" value="SECRETED PROTEIN"/>
    <property type="match status" value="1"/>
</dbReference>